<dbReference type="Pfam" id="PF07915">
    <property type="entry name" value="PRKCSH"/>
    <property type="match status" value="2"/>
</dbReference>
<feature type="chain" id="PRO_5045022026" description="Endoplasmic reticulum lectin 1" evidence="9">
    <location>
        <begin position="29"/>
        <end position="481"/>
    </location>
</feature>
<dbReference type="Proteomes" id="UP000694941">
    <property type="component" value="Unplaced"/>
</dbReference>
<sequence length="481" mass="56120">MQEFQFHIFIAKHWILVFTSCLLGKTGAGSFFTELDDNILFRINWPGELRDSKYSSGFEPTPKQPEQEQKDREGTSSLWMTTVDNEKYKCIIPSLINLNEKDGYNYDDISPYQLLKPLFNQVTCSYRLEQYWTYELCHGRFLRQYHEENALSKKHVQEYFLGKYDTKQFEKDEVRYKEMSQRWKRGEKKKITEIKHENLKLPFVEVNMTGGSICDLNGEHRMSRIRYVCNEDGKHEILSLKETSTCQYEVVVLSPNLCPHPDYRVKYTPETDILCHAFDGSPRKPRRLQALEHEARQYRLKPPEQPTWEGGTPDPSPPITKPGTTNIPPHDSKLIQDFLNGDYCLYGGSGWWKYEFCYGKKVEQYHEEKSGSRTTILLGQWNSKNHLAWIRANPQKRPKQGKVHRHVSQLYSGGAICEETGKPRQVEVKLKCKDIKGHPDSVSLYLLEPKTCEYILGVESPIICSLLQRTDENGLIHEYLS</sequence>
<dbReference type="PANTHER" id="PTHR15414">
    <property type="entry name" value="OS-9-RELATED"/>
    <property type="match status" value="1"/>
</dbReference>
<evidence type="ECO:0000313" key="13">
    <source>
        <dbReference type="RefSeq" id="XP_013783584.1"/>
    </source>
</evidence>
<feature type="domain" description="MRH" evidence="10">
    <location>
        <begin position="342"/>
        <end position="466"/>
    </location>
</feature>
<dbReference type="InterPro" id="IPR045149">
    <property type="entry name" value="OS-9-like"/>
</dbReference>
<reference evidence="12 13" key="1">
    <citation type="submission" date="2025-05" db="UniProtKB">
        <authorList>
            <consortium name="RefSeq"/>
        </authorList>
    </citation>
    <scope>IDENTIFICATION</scope>
    <source>
        <tissue evidence="12 13">Muscle</tissue>
    </source>
</reference>
<feature type="compositionally biased region" description="Basic and acidic residues" evidence="8">
    <location>
        <begin position="65"/>
        <end position="74"/>
    </location>
</feature>
<evidence type="ECO:0000256" key="1">
    <source>
        <dbReference type="ARBA" id="ARBA00004240"/>
    </source>
</evidence>
<keyword evidence="11" id="KW-1185">Reference proteome</keyword>
<proteinExistence type="predicted"/>
<evidence type="ECO:0000256" key="7">
    <source>
        <dbReference type="ARBA" id="ARBA00041661"/>
    </source>
</evidence>
<evidence type="ECO:0000256" key="8">
    <source>
        <dbReference type="SAM" id="MobiDB-lite"/>
    </source>
</evidence>
<dbReference type="GeneID" id="106467753"/>
<dbReference type="InterPro" id="IPR009011">
    <property type="entry name" value="Man6P_isomerase_rcpt-bd_dom_sf"/>
</dbReference>
<keyword evidence="3" id="KW-0256">Endoplasmic reticulum</keyword>
<evidence type="ECO:0000256" key="4">
    <source>
        <dbReference type="ARBA" id="ARBA00023157"/>
    </source>
</evidence>
<keyword evidence="4" id="KW-1015">Disulfide bond</keyword>
<protein>
    <recommendedName>
        <fullName evidence="6">Endoplasmic reticulum lectin 1</fullName>
    </recommendedName>
    <alternativeName>
        <fullName evidence="7">ER lectin</fullName>
    </alternativeName>
</protein>
<evidence type="ECO:0000259" key="10">
    <source>
        <dbReference type="PROSITE" id="PS51914"/>
    </source>
</evidence>
<organism evidence="11 13">
    <name type="scientific">Limulus polyphemus</name>
    <name type="common">Atlantic horseshoe crab</name>
    <dbReference type="NCBI Taxonomy" id="6850"/>
    <lineage>
        <taxon>Eukaryota</taxon>
        <taxon>Metazoa</taxon>
        <taxon>Ecdysozoa</taxon>
        <taxon>Arthropoda</taxon>
        <taxon>Chelicerata</taxon>
        <taxon>Merostomata</taxon>
        <taxon>Xiphosura</taxon>
        <taxon>Limulidae</taxon>
        <taxon>Limulus</taxon>
    </lineage>
</organism>
<dbReference type="RefSeq" id="XP_013783583.1">
    <property type="nucleotide sequence ID" value="XM_013928129.2"/>
</dbReference>
<evidence type="ECO:0000256" key="9">
    <source>
        <dbReference type="SAM" id="SignalP"/>
    </source>
</evidence>
<evidence type="ECO:0000256" key="6">
    <source>
        <dbReference type="ARBA" id="ARBA00041108"/>
    </source>
</evidence>
<dbReference type="SUPFAM" id="SSF50911">
    <property type="entry name" value="Mannose 6-phosphate receptor domain"/>
    <property type="match status" value="2"/>
</dbReference>
<evidence type="ECO:0000256" key="2">
    <source>
        <dbReference type="ARBA" id="ARBA00022729"/>
    </source>
</evidence>
<gene>
    <name evidence="12 13" type="primary">LOC106467753</name>
</gene>
<feature type="domain" description="MRH" evidence="10">
    <location>
        <begin position="122"/>
        <end position="260"/>
    </location>
</feature>
<evidence type="ECO:0000313" key="11">
    <source>
        <dbReference type="Proteomes" id="UP000694941"/>
    </source>
</evidence>
<feature type="region of interest" description="Disordered" evidence="8">
    <location>
        <begin position="300"/>
        <end position="330"/>
    </location>
</feature>
<evidence type="ECO:0000313" key="12">
    <source>
        <dbReference type="RefSeq" id="XP_013783583.1"/>
    </source>
</evidence>
<dbReference type="InterPro" id="IPR012913">
    <property type="entry name" value="OS9-like_dom"/>
</dbReference>
<dbReference type="PROSITE" id="PS51914">
    <property type="entry name" value="MRH"/>
    <property type="match status" value="2"/>
</dbReference>
<comment type="function">
    <text evidence="5">Probable lectin that binds selectively to improperly folded lumenal proteins. May function in endoplasmic reticulum quality control and endoplasmic reticulum-associated degradation (ERAD) of both non-glycosylated proteins and glycoproteins.</text>
</comment>
<dbReference type="PANTHER" id="PTHR15414:SF0">
    <property type="entry name" value="ENDOPLASMIC RETICULUM LECTIN 1"/>
    <property type="match status" value="1"/>
</dbReference>
<dbReference type="Gene3D" id="2.70.130.10">
    <property type="entry name" value="Mannose-6-phosphate receptor binding domain"/>
    <property type="match status" value="2"/>
</dbReference>
<dbReference type="InterPro" id="IPR044865">
    <property type="entry name" value="MRH_dom"/>
</dbReference>
<feature type="signal peptide" evidence="9">
    <location>
        <begin position="1"/>
        <end position="28"/>
    </location>
</feature>
<name>A0ABM1BK55_LIMPO</name>
<feature type="region of interest" description="Disordered" evidence="8">
    <location>
        <begin position="54"/>
        <end position="75"/>
    </location>
</feature>
<dbReference type="RefSeq" id="XP_013783584.1">
    <property type="nucleotide sequence ID" value="XM_013928130.2"/>
</dbReference>
<evidence type="ECO:0000256" key="3">
    <source>
        <dbReference type="ARBA" id="ARBA00022824"/>
    </source>
</evidence>
<comment type="subcellular location">
    <subcellularLocation>
        <location evidence="1">Endoplasmic reticulum</location>
    </subcellularLocation>
</comment>
<accession>A0ABM1BK55</accession>
<evidence type="ECO:0000256" key="5">
    <source>
        <dbReference type="ARBA" id="ARBA00037585"/>
    </source>
</evidence>
<keyword evidence="2 9" id="KW-0732">Signal</keyword>